<evidence type="ECO:0000313" key="2">
    <source>
        <dbReference type="Proteomes" id="UP000192360"/>
    </source>
</evidence>
<accession>A0A1W1Z7K6</accession>
<keyword evidence="2" id="KW-1185">Reference proteome</keyword>
<dbReference type="EMBL" id="FWXO01000001">
    <property type="protein sequence ID" value="SMC44429.1"/>
    <property type="molecule type" value="Genomic_DNA"/>
</dbReference>
<protein>
    <submittedName>
        <fullName evidence="1">Uncharacterized protein</fullName>
    </submittedName>
</protein>
<proteinExistence type="predicted"/>
<organism evidence="1 2">
    <name type="scientific">Cellulophaga tyrosinoxydans</name>
    <dbReference type="NCBI Taxonomy" id="504486"/>
    <lineage>
        <taxon>Bacteria</taxon>
        <taxon>Pseudomonadati</taxon>
        <taxon>Bacteroidota</taxon>
        <taxon>Flavobacteriia</taxon>
        <taxon>Flavobacteriales</taxon>
        <taxon>Flavobacteriaceae</taxon>
        <taxon>Cellulophaga</taxon>
    </lineage>
</organism>
<dbReference type="AlphaFoldDB" id="A0A1W1Z7K6"/>
<evidence type="ECO:0000313" key="1">
    <source>
        <dbReference type="EMBL" id="SMC44429.1"/>
    </source>
</evidence>
<dbReference type="STRING" id="504486.SAMN05660703_1248"/>
<reference evidence="1 2" key="1">
    <citation type="submission" date="2017-04" db="EMBL/GenBank/DDBJ databases">
        <authorList>
            <person name="Afonso C.L."/>
            <person name="Miller P.J."/>
            <person name="Scott M.A."/>
            <person name="Spackman E."/>
            <person name="Goraichik I."/>
            <person name="Dimitrov K.M."/>
            <person name="Suarez D.L."/>
            <person name="Swayne D.E."/>
        </authorList>
    </citation>
    <scope>NUCLEOTIDE SEQUENCE [LARGE SCALE GENOMIC DNA]</scope>
    <source>
        <strain evidence="1 2">DSM 21164</strain>
    </source>
</reference>
<gene>
    <name evidence="1" type="ORF">SAMN05660703_1248</name>
</gene>
<name>A0A1W1Z7K6_9FLAO</name>
<dbReference type="Proteomes" id="UP000192360">
    <property type="component" value="Unassembled WGS sequence"/>
</dbReference>
<sequence>MEISIIRIYFMKLSEENKQALLLQIRQIIYEATHFTNEKLKNKEEKSLSYFGLTDEENELIDKLKSNPLLQNTFEKILSRNLDDSFFSLLCIIDGVSEPLAEFGKKSDYLLIDMPDDFDDHYDFLHDEFYESYDIWEKINKRNI</sequence>